<dbReference type="EMBL" id="FZNR01000007">
    <property type="protein sequence ID" value="SNR94425.1"/>
    <property type="molecule type" value="Genomic_DNA"/>
</dbReference>
<feature type="region of interest" description="Disordered" evidence="1">
    <location>
        <begin position="1"/>
        <end position="20"/>
    </location>
</feature>
<name>A0A239AFL3_9ACTN</name>
<dbReference type="AlphaFoldDB" id="A0A239AFL3"/>
<organism evidence="3 4">
    <name type="scientific">Actinoplanes regularis</name>
    <dbReference type="NCBI Taxonomy" id="52697"/>
    <lineage>
        <taxon>Bacteria</taxon>
        <taxon>Bacillati</taxon>
        <taxon>Actinomycetota</taxon>
        <taxon>Actinomycetes</taxon>
        <taxon>Micromonosporales</taxon>
        <taxon>Micromonosporaceae</taxon>
        <taxon>Actinoplanes</taxon>
    </lineage>
</organism>
<feature type="compositionally biased region" description="Basic and acidic residues" evidence="1">
    <location>
        <begin position="9"/>
        <end position="20"/>
    </location>
</feature>
<keyword evidence="2" id="KW-0472">Membrane</keyword>
<sequence>MTRPTRAPRRPDRRPDDPRTRIALAAITGVLAGATRAVADWLLAHLT</sequence>
<evidence type="ECO:0000256" key="1">
    <source>
        <dbReference type="SAM" id="MobiDB-lite"/>
    </source>
</evidence>
<evidence type="ECO:0000256" key="2">
    <source>
        <dbReference type="SAM" id="Phobius"/>
    </source>
</evidence>
<reference evidence="3 4" key="1">
    <citation type="submission" date="2017-06" db="EMBL/GenBank/DDBJ databases">
        <authorList>
            <person name="Kim H.J."/>
            <person name="Triplett B.A."/>
        </authorList>
    </citation>
    <scope>NUCLEOTIDE SEQUENCE [LARGE SCALE GENOMIC DNA]</scope>
    <source>
        <strain evidence="3 4">DSM 43151</strain>
    </source>
</reference>
<evidence type="ECO:0000313" key="4">
    <source>
        <dbReference type="Proteomes" id="UP000198415"/>
    </source>
</evidence>
<feature type="transmembrane region" description="Helical" evidence="2">
    <location>
        <begin position="21"/>
        <end position="44"/>
    </location>
</feature>
<proteinExistence type="predicted"/>
<keyword evidence="2" id="KW-0812">Transmembrane</keyword>
<gene>
    <name evidence="3" type="ORF">SAMN06264365_107311</name>
</gene>
<keyword evidence="4" id="KW-1185">Reference proteome</keyword>
<dbReference type="Proteomes" id="UP000198415">
    <property type="component" value="Unassembled WGS sequence"/>
</dbReference>
<protein>
    <submittedName>
        <fullName evidence="3">Uncharacterized protein</fullName>
    </submittedName>
</protein>
<keyword evidence="2" id="KW-1133">Transmembrane helix</keyword>
<accession>A0A239AFL3</accession>
<dbReference type="RefSeq" id="WP_179277209.1">
    <property type="nucleotide sequence ID" value="NZ_BOMU01000043.1"/>
</dbReference>
<evidence type="ECO:0000313" key="3">
    <source>
        <dbReference type="EMBL" id="SNR94425.1"/>
    </source>
</evidence>